<evidence type="ECO:0000256" key="2">
    <source>
        <dbReference type="ARBA" id="ARBA00009784"/>
    </source>
</evidence>
<dbReference type="GO" id="GO:0005886">
    <property type="term" value="C:plasma membrane"/>
    <property type="evidence" value="ECO:0007669"/>
    <property type="project" value="UniProtKB-SubCell"/>
</dbReference>
<proteinExistence type="inferred from homology"/>
<evidence type="ECO:0000256" key="3">
    <source>
        <dbReference type="ARBA" id="ARBA00022475"/>
    </source>
</evidence>
<comment type="caution">
    <text evidence="7">Lacks conserved residue(s) required for the propagation of feature annotation.</text>
</comment>
<feature type="transmembrane region" description="Helical" evidence="7">
    <location>
        <begin position="223"/>
        <end position="241"/>
    </location>
</feature>
<protein>
    <recommendedName>
        <fullName evidence="7">UPF0056 membrane protein</fullName>
    </recommendedName>
</protein>
<evidence type="ECO:0000313" key="10">
    <source>
        <dbReference type="Proteomes" id="UP000297737"/>
    </source>
</evidence>
<keyword evidence="5 7" id="KW-1133">Transmembrane helix</keyword>
<reference evidence="9 10" key="1">
    <citation type="submission" date="2019-02" db="EMBL/GenBank/DDBJ databases">
        <title>Polymorphobacter sp. isolated from the lake at the Tibet of China.</title>
        <authorList>
            <person name="Li A."/>
        </authorList>
    </citation>
    <scope>NUCLEOTIDE SEQUENCE [LARGE SCALE GENOMIC DNA]</scope>
    <source>
        <strain evidence="9 10">DJ1R-1</strain>
    </source>
</reference>
<feature type="transmembrane region" description="Helical" evidence="7">
    <location>
        <begin position="84"/>
        <end position="104"/>
    </location>
</feature>
<feature type="compositionally biased region" description="Polar residues" evidence="8">
    <location>
        <begin position="7"/>
        <end position="26"/>
    </location>
</feature>
<dbReference type="PANTHER" id="PTHR33508:SF1">
    <property type="entry name" value="UPF0056 MEMBRANE PROTEIN YHCE"/>
    <property type="match status" value="1"/>
</dbReference>
<feature type="region of interest" description="Disordered" evidence="8">
    <location>
        <begin position="1"/>
        <end position="26"/>
    </location>
</feature>
<dbReference type="Pfam" id="PF01914">
    <property type="entry name" value="MarC"/>
    <property type="match status" value="1"/>
</dbReference>
<name>A0A4Y9ESP8_9SPHN</name>
<dbReference type="InterPro" id="IPR002771">
    <property type="entry name" value="Multi_antbiot-R_MarC"/>
</dbReference>
<feature type="transmembrane region" description="Helical" evidence="7">
    <location>
        <begin position="247"/>
        <end position="268"/>
    </location>
</feature>
<keyword evidence="3" id="KW-1003">Cell membrane</keyword>
<gene>
    <name evidence="9" type="ORF">EUV02_04115</name>
</gene>
<accession>A0A4Y9ESP8</accession>
<evidence type="ECO:0000256" key="8">
    <source>
        <dbReference type="SAM" id="MobiDB-lite"/>
    </source>
</evidence>
<evidence type="ECO:0000256" key="1">
    <source>
        <dbReference type="ARBA" id="ARBA00004651"/>
    </source>
</evidence>
<feature type="transmembrane region" description="Helical" evidence="7">
    <location>
        <begin position="146"/>
        <end position="170"/>
    </location>
</feature>
<feature type="transmembrane region" description="Helical" evidence="7">
    <location>
        <begin position="116"/>
        <end position="134"/>
    </location>
</feature>
<comment type="subcellular location">
    <subcellularLocation>
        <location evidence="1 7">Cell membrane</location>
        <topology evidence="1 7">Multi-pass membrane protein</topology>
    </subcellularLocation>
</comment>
<sequence>MPKAMPTRSSVTIRHSSPPSGRASWSATRCPARWKRRWVDMLAAGMMGAGMLLAGAAGGDVAGSTMGAAATGIARVRAFPVMQVFTFLFLMLGPIKIIGPFASLTRTADPALTRRIAFRATLFASAALLLAAILGEHLLRNFGIPLPVLALSGGIILFLTAIVSVMQQFLPPATHDDSAAGPPPSLKVAMSPLAFPTIVTPYGIAALVVFLAVSPDLAGRLKVGAILLAIMGLNLLVMIAAKRILPLLSIVLPIIGAVLAVVQVALGLQIIQNSIKVIVAL</sequence>
<organism evidence="9 10">
    <name type="scientific">Glacieibacterium arshaanense</name>
    <dbReference type="NCBI Taxonomy" id="2511025"/>
    <lineage>
        <taxon>Bacteria</taxon>
        <taxon>Pseudomonadati</taxon>
        <taxon>Pseudomonadota</taxon>
        <taxon>Alphaproteobacteria</taxon>
        <taxon>Sphingomonadales</taxon>
        <taxon>Sphingosinicellaceae</taxon>
        <taxon>Glacieibacterium</taxon>
    </lineage>
</organism>
<keyword evidence="4 7" id="KW-0812">Transmembrane</keyword>
<dbReference type="EMBL" id="SIHO01000001">
    <property type="protein sequence ID" value="TFU06203.1"/>
    <property type="molecule type" value="Genomic_DNA"/>
</dbReference>
<dbReference type="Proteomes" id="UP000297737">
    <property type="component" value="Unassembled WGS sequence"/>
</dbReference>
<evidence type="ECO:0000256" key="4">
    <source>
        <dbReference type="ARBA" id="ARBA00022692"/>
    </source>
</evidence>
<evidence type="ECO:0000256" key="6">
    <source>
        <dbReference type="ARBA" id="ARBA00023136"/>
    </source>
</evidence>
<evidence type="ECO:0000313" key="9">
    <source>
        <dbReference type="EMBL" id="TFU06203.1"/>
    </source>
</evidence>
<dbReference type="AlphaFoldDB" id="A0A4Y9ESP8"/>
<feature type="transmembrane region" description="Helical" evidence="7">
    <location>
        <begin position="41"/>
        <end position="63"/>
    </location>
</feature>
<dbReference type="OrthoDB" id="8403243at2"/>
<keyword evidence="6 7" id="KW-0472">Membrane</keyword>
<keyword evidence="10" id="KW-1185">Reference proteome</keyword>
<evidence type="ECO:0000256" key="7">
    <source>
        <dbReference type="RuleBase" id="RU362048"/>
    </source>
</evidence>
<evidence type="ECO:0000256" key="5">
    <source>
        <dbReference type="ARBA" id="ARBA00022989"/>
    </source>
</evidence>
<feature type="transmembrane region" description="Helical" evidence="7">
    <location>
        <begin position="190"/>
        <end position="211"/>
    </location>
</feature>
<comment type="caution">
    <text evidence="9">The sequence shown here is derived from an EMBL/GenBank/DDBJ whole genome shotgun (WGS) entry which is preliminary data.</text>
</comment>
<comment type="similarity">
    <text evidence="2 7">Belongs to the UPF0056 (MarC) family.</text>
</comment>
<dbReference type="PANTHER" id="PTHR33508">
    <property type="entry name" value="UPF0056 MEMBRANE PROTEIN YHCE"/>
    <property type="match status" value="1"/>
</dbReference>